<keyword evidence="1 2" id="KW-0812">Transmembrane</keyword>
<proteinExistence type="predicted"/>
<feature type="transmembrane region" description="Helical" evidence="1">
    <location>
        <begin position="184"/>
        <end position="208"/>
    </location>
</feature>
<dbReference type="NCBIfam" id="NF033780">
    <property type="entry name" value="exosort_XrtU_C"/>
    <property type="match status" value="1"/>
</dbReference>
<keyword evidence="3" id="KW-1185">Reference proteome</keyword>
<feature type="transmembrane region" description="Helical" evidence="1">
    <location>
        <begin position="255"/>
        <end position="275"/>
    </location>
</feature>
<name>A0A518GC39_9BACT</name>
<dbReference type="AlphaFoldDB" id="A0A518GC39"/>
<evidence type="ECO:0000313" key="2">
    <source>
        <dbReference type="EMBL" id="QDV26151.1"/>
    </source>
</evidence>
<dbReference type="InterPro" id="IPR019127">
    <property type="entry name" value="Exosortase"/>
</dbReference>
<evidence type="ECO:0000256" key="1">
    <source>
        <dbReference type="SAM" id="Phobius"/>
    </source>
</evidence>
<gene>
    <name evidence="2" type="ORF">Q31a_45230</name>
</gene>
<dbReference type="Proteomes" id="UP000318017">
    <property type="component" value="Chromosome"/>
</dbReference>
<keyword evidence="1" id="KW-0472">Membrane</keyword>
<sequence>MEVSSPTPQTPQSDWQWNLWAGVLPILAMSPMLLYEAAALWSREYLRFFPLAIVWVAVLVGLQLRTSRGTTRPARRWSAIAMLAVGCSLYAYSVWIFSPRLAHLAAVLVFCAWALGRFGEKHWIEPVVWTAGLATASLLPWGWDQGILRGLLYISTWGTTATLDALAIPYVQNGSLIETRGLKLFTAEVCGGIGNFFSFATFSILLSATLRTSMLVTLKSLGLVVVWSVLADYLKMLTILLLQEFSGRDLTTGKDYQILGIMVILFVLLMIWQSLRFFTRVFAPIPVGDAEVGPAYAALNRMFCWPNAFPFENLEPKDDYEKARFRAAKEKREAELRGAPALNWRQSSLAVWSVRLSAIVCLVAMVFPIQSLGKQGLGGLSFGRSALEPEQIAKFGNVDVFPMTLSGGWQRIGQERTLRSHRSESGEHSFAWRYQAGERQLTASNDLPLQGWHDPIAQRERLGWKVLRSRTLTVDNWPWCEGVLENEFGGRTYVFYTLLELSGEPYVRLPEYLAPPTTLEDVPVEIAAANAQAENAATYQFEVVSEAAEALSPIELDELRSTFLNLRALTRQFPQ</sequence>
<feature type="transmembrane region" description="Helical" evidence="1">
    <location>
        <begin position="126"/>
        <end position="144"/>
    </location>
</feature>
<feature type="transmembrane region" description="Helical" evidence="1">
    <location>
        <begin position="349"/>
        <end position="367"/>
    </location>
</feature>
<organism evidence="2 3">
    <name type="scientific">Aureliella helgolandensis</name>
    <dbReference type="NCBI Taxonomy" id="2527968"/>
    <lineage>
        <taxon>Bacteria</taxon>
        <taxon>Pseudomonadati</taxon>
        <taxon>Planctomycetota</taxon>
        <taxon>Planctomycetia</taxon>
        <taxon>Pirellulales</taxon>
        <taxon>Pirellulaceae</taxon>
        <taxon>Aureliella</taxon>
    </lineage>
</organism>
<feature type="transmembrane region" description="Helical" evidence="1">
    <location>
        <begin position="77"/>
        <end position="95"/>
    </location>
</feature>
<evidence type="ECO:0000313" key="3">
    <source>
        <dbReference type="Proteomes" id="UP000318017"/>
    </source>
</evidence>
<dbReference type="KEGG" id="ahel:Q31a_45230"/>
<reference evidence="2 3" key="1">
    <citation type="submission" date="2019-02" db="EMBL/GenBank/DDBJ databases">
        <title>Deep-cultivation of Planctomycetes and their phenomic and genomic characterization uncovers novel biology.</title>
        <authorList>
            <person name="Wiegand S."/>
            <person name="Jogler M."/>
            <person name="Boedeker C."/>
            <person name="Pinto D."/>
            <person name="Vollmers J."/>
            <person name="Rivas-Marin E."/>
            <person name="Kohn T."/>
            <person name="Peeters S.H."/>
            <person name="Heuer A."/>
            <person name="Rast P."/>
            <person name="Oberbeckmann S."/>
            <person name="Bunk B."/>
            <person name="Jeske O."/>
            <person name="Meyerdierks A."/>
            <person name="Storesund J.E."/>
            <person name="Kallscheuer N."/>
            <person name="Luecker S."/>
            <person name="Lage O.M."/>
            <person name="Pohl T."/>
            <person name="Merkel B.J."/>
            <person name="Hornburger P."/>
            <person name="Mueller R.-W."/>
            <person name="Bruemmer F."/>
            <person name="Labrenz M."/>
            <person name="Spormann A.M."/>
            <person name="Op den Camp H."/>
            <person name="Overmann J."/>
            <person name="Amann R."/>
            <person name="Jetten M.S.M."/>
            <person name="Mascher T."/>
            <person name="Medema M.H."/>
            <person name="Devos D.P."/>
            <person name="Kaster A.-K."/>
            <person name="Ovreas L."/>
            <person name="Rohde M."/>
            <person name="Galperin M.Y."/>
            <person name="Jogler C."/>
        </authorList>
    </citation>
    <scope>NUCLEOTIDE SEQUENCE [LARGE SCALE GENOMIC DNA]</scope>
    <source>
        <strain evidence="2 3">Q31a</strain>
    </source>
</reference>
<dbReference type="EMBL" id="CP036298">
    <property type="protein sequence ID" value="QDV26151.1"/>
    <property type="molecule type" value="Genomic_DNA"/>
</dbReference>
<feature type="transmembrane region" description="Helical" evidence="1">
    <location>
        <begin position="48"/>
        <end position="65"/>
    </location>
</feature>
<feature type="transmembrane region" description="Helical" evidence="1">
    <location>
        <begin position="19"/>
        <end position="42"/>
    </location>
</feature>
<feature type="transmembrane region" description="Helical" evidence="1">
    <location>
        <begin position="214"/>
        <end position="234"/>
    </location>
</feature>
<protein>
    <submittedName>
        <fullName evidence="2">Transmembrane exosortase (Exosortase_EpsH)</fullName>
    </submittedName>
</protein>
<accession>A0A518GC39</accession>
<keyword evidence="1" id="KW-1133">Transmembrane helix</keyword>
<feature type="transmembrane region" description="Helical" evidence="1">
    <location>
        <begin position="101"/>
        <end position="119"/>
    </location>
</feature>
<dbReference type="Pfam" id="PF09721">
    <property type="entry name" value="Exosortase_EpsH"/>
    <property type="match status" value="1"/>
</dbReference>
<dbReference type="OrthoDB" id="292749at2"/>